<sequence length="39" mass="4665">DNKRCDTTNFKKVLAMKKVNEYEIKPKSKGIKFERSLYL</sequence>
<evidence type="ECO:0000313" key="2">
    <source>
        <dbReference type="Proteomes" id="UP000789920"/>
    </source>
</evidence>
<proteinExistence type="predicted"/>
<protein>
    <submittedName>
        <fullName evidence="1">27111_t:CDS:1</fullName>
    </submittedName>
</protein>
<accession>A0ACA9PEB9</accession>
<comment type="caution">
    <text evidence="1">The sequence shown here is derived from an EMBL/GenBank/DDBJ whole genome shotgun (WGS) entry which is preliminary data.</text>
</comment>
<organism evidence="1 2">
    <name type="scientific">Racocetra persica</name>
    <dbReference type="NCBI Taxonomy" id="160502"/>
    <lineage>
        <taxon>Eukaryota</taxon>
        <taxon>Fungi</taxon>
        <taxon>Fungi incertae sedis</taxon>
        <taxon>Mucoromycota</taxon>
        <taxon>Glomeromycotina</taxon>
        <taxon>Glomeromycetes</taxon>
        <taxon>Diversisporales</taxon>
        <taxon>Gigasporaceae</taxon>
        <taxon>Racocetra</taxon>
    </lineage>
</organism>
<keyword evidence="2" id="KW-1185">Reference proteome</keyword>
<gene>
    <name evidence="1" type="ORF">RPERSI_LOCUS10224</name>
</gene>
<evidence type="ECO:0000313" key="1">
    <source>
        <dbReference type="EMBL" id="CAG8705575.1"/>
    </source>
</evidence>
<name>A0ACA9PEB9_9GLOM</name>
<dbReference type="Proteomes" id="UP000789920">
    <property type="component" value="Unassembled WGS sequence"/>
</dbReference>
<reference evidence="1" key="1">
    <citation type="submission" date="2021-06" db="EMBL/GenBank/DDBJ databases">
        <authorList>
            <person name="Kallberg Y."/>
            <person name="Tangrot J."/>
            <person name="Rosling A."/>
        </authorList>
    </citation>
    <scope>NUCLEOTIDE SEQUENCE</scope>
    <source>
        <strain evidence="1">MA461A</strain>
    </source>
</reference>
<dbReference type="EMBL" id="CAJVQC010020068">
    <property type="protein sequence ID" value="CAG8705575.1"/>
    <property type="molecule type" value="Genomic_DNA"/>
</dbReference>
<feature type="non-terminal residue" evidence="1">
    <location>
        <position position="1"/>
    </location>
</feature>